<evidence type="ECO:0000313" key="3">
    <source>
        <dbReference type="EMBL" id="MQY10494.1"/>
    </source>
</evidence>
<keyword evidence="2" id="KW-0812">Transmembrane</keyword>
<dbReference type="AlphaFoldDB" id="A0A7K0CCK6"/>
<protein>
    <recommendedName>
        <fullName evidence="5">DUF2809 domain-containing protein</fullName>
    </recommendedName>
</protein>
<dbReference type="Proteomes" id="UP000466345">
    <property type="component" value="Unassembled WGS sequence"/>
</dbReference>
<keyword evidence="2" id="KW-0472">Membrane</keyword>
<accession>A0A7K0CCK6</accession>
<comment type="caution">
    <text evidence="3">The sequence shown here is derived from an EMBL/GenBank/DDBJ whole genome shotgun (WGS) entry which is preliminary data.</text>
</comment>
<evidence type="ECO:0000256" key="2">
    <source>
        <dbReference type="SAM" id="Phobius"/>
    </source>
</evidence>
<proteinExistence type="predicted"/>
<keyword evidence="4" id="KW-1185">Reference proteome</keyword>
<gene>
    <name evidence="3" type="ORF">SRB5_06020</name>
</gene>
<dbReference type="Pfam" id="PF10990">
    <property type="entry name" value="DUF2809"/>
    <property type="match status" value="1"/>
</dbReference>
<name>A0A7K0CCK6_9ACTN</name>
<evidence type="ECO:0000256" key="1">
    <source>
        <dbReference type="SAM" id="MobiDB-lite"/>
    </source>
</evidence>
<organism evidence="3 4">
    <name type="scientific">Streptomyces smaragdinus</name>
    <dbReference type="NCBI Taxonomy" id="2585196"/>
    <lineage>
        <taxon>Bacteria</taxon>
        <taxon>Bacillati</taxon>
        <taxon>Actinomycetota</taxon>
        <taxon>Actinomycetes</taxon>
        <taxon>Kitasatosporales</taxon>
        <taxon>Streptomycetaceae</taxon>
        <taxon>Streptomyces</taxon>
    </lineage>
</organism>
<reference evidence="3 4" key="1">
    <citation type="submission" date="2019-10" db="EMBL/GenBank/DDBJ databases">
        <title>Streptomyces smaragdinus sp. nov. and Streptomyces fabii sp. nov., isolated from the gut of fungus growing-termite Macrotermes natalensis.</title>
        <authorList>
            <person name="Schwitalla J."/>
            <person name="Benndorf R."/>
            <person name="Martin K."/>
            <person name="De Beer W."/>
            <person name="Kaster A.-K."/>
            <person name="Vollmers J."/>
            <person name="Poulsen M."/>
            <person name="Beemelmanns C."/>
        </authorList>
    </citation>
    <scope>NUCLEOTIDE SEQUENCE [LARGE SCALE GENOMIC DNA]</scope>
    <source>
        <strain evidence="3 4">RB5</strain>
    </source>
</reference>
<feature type="transmembrane region" description="Helical" evidence="2">
    <location>
        <begin position="32"/>
        <end position="50"/>
    </location>
</feature>
<keyword evidence="2" id="KW-1133">Transmembrane helix</keyword>
<evidence type="ECO:0008006" key="5">
    <source>
        <dbReference type="Google" id="ProtNLM"/>
    </source>
</evidence>
<dbReference type="RefSeq" id="WP_323376918.1">
    <property type="nucleotide sequence ID" value="NZ_WEGJ01000001.1"/>
</dbReference>
<dbReference type="EMBL" id="WEGJ01000001">
    <property type="protein sequence ID" value="MQY10494.1"/>
    <property type="molecule type" value="Genomic_DNA"/>
</dbReference>
<sequence>MTGRPAAVAVALLVVAAGLGSRAVLTGSSGKYAGDALYTVLVCALALVAAPRARPAAAALTGLGVSCAVELLQLTDLPATLAERSVLARLVLGTTFNAPDVLWYAAGAALWWLGHRLAGRRPVTPVAGRAADTPSGAADRDPSAPGPAGGR</sequence>
<feature type="region of interest" description="Disordered" evidence="1">
    <location>
        <begin position="125"/>
        <end position="151"/>
    </location>
</feature>
<dbReference type="InterPro" id="IPR021257">
    <property type="entry name" value="DUF2809"/>
</dbReference>
<evidence type="ECO:0000313" key="4">
    <source>
        <dbReference type="Proteomes" id="UP000466345"/>
    </source>
</evidence>